<feature type="compositionally biased region" description="Low complexity" evidence="1">
    <location>
        <begin position="98"/>
        <end position="115"/>
    </location>
</feature>
<organism evidence="3">
    <name type="scientific">Kwoniella bestiolae CBS 10118</name>
    <dbReference type="NCBI Taxonomy" id="1296100"/>
    <lineage>
        <taxon>Eukaryota</taxon>
        <taxon>Fungi</taxon>
        <taxon>Dikarya</taxon>
        <taxon>Basidiomycota</taxon>
        <taxon>Agaricomycotina</taxon>
        <taxon>Tremellomycetes</taxon>
        <taxon>Tremellales</taxon>
        <taxon>Cryptococcaceae</taxon>
        <taxon>Kwoniella</taxon>
    </lineage>
</organism>
<name>A0A1B9FU96_9TREE</name>
<dbReference type="RefSeq" id="XP_019043404.1">
    <property type="nucleotide sequence ID" value="XM_019194568.1"/>
</dbReference>
<keyword evidence="5" id="KW-1185">Reference proteome</keyword>
<evidence type="ECO:0000313" key="5">
    <source>
        <dbReference type="Proteomes" id="UP000092730"/>
    </source>
</evidence>
<protein>
    <submittedName>
        <fullName evidence="3">Uncharacterized protein</fullName>
    </submittedName>
</protein>
<evidence type="ECO:0000313" key="4">
    <source>
        <dbReference type="EMBL" id="WVW86788.1"/>
    </source>
</evidence>
<proteinExistence type="predicted"/>
<feature type="region of interest" description="Disordered" evidence="1">
    <location>
        <begin position="28"/>
        <end position="55"/>
    </location>
</feature>
<reference evidence="3" key="3">
    <citation type="submission" date="2014-01" db="EMBL/GenBank/DDBJ databases">
        <title>Evolution of pathogenesis and genome organization in the Tremellales.</title>
        <authorList>
            <person name="Cuomo C."/>
            <person name="Litvintseva A."/>
            <person name="Heitman J."/>
            <person name="Chen Y."/>
            <person name="Sun S."/>
            <person name="Springer D."/>
            <person name="Dromer F."/>
            <person name="Young S."/>
            <person name="Zeng Q."/>
            <person name="Chapman S."/>
            <person name="Gujja S."/>
            <person name="Saif S."/>
            <person name="Birren B."/>
        </authorList>
    </citation>
    <scope>NUCLEOTIDE SEQUENCE</scope>
    <source>
        <strain evidence="3">CBS 10118</strain>
    </source>
</reference>
<keyword evidence="2" id="KW-0732">Signal</keyword>
<reference evidence="4" key="2">
    <citation type="submission" date="2013-07" db="EMBL/GenBank/DDBJ databases">
        <authorList>
            <consortium name="The Broad Institute Genome Sequencing Platform"/>
            <person name="Cuomo C."/>
            <person name="Litvintseva A."/>
            <person name="Chen Y."/>
            <person name="Heitman J."/>
            <person name="Sun S."/>
            <person name="Springer D."/>
            <person name="Dromer F."/>
            <person name="Young S.K."/>
            <person name="Zeng Q."/>
            <person name="Gargeya S."/>
            <person name="Fitzgerald M."/>
            <person name="Abouelleil A."/>
            <person name="Alvarado L."/>
            <person name="Berlin A.M."/>
            <person name="Chapman S.B."/>
            <person name="Dewar J."/>
            <person name="Goldberg J."/>
            <person name="Griggs A."/>
            <person name="Gujja S."/>
            <person name="Hansen M."/>
            <person name="Howarth C."/>
            <person name="Imamovic A."/>
            <person name="Larimer J."/>
            <person name="McCowan C."/>
            <person name="Murphy C."/>
            <person name="Pearson M."/>
            <person name="Priest M."/>
            <person name="Roberts A."/>
            <person name="Saif S."/>
            <person name="Shea T."/>
            <person name="Sykes S."/>
            <person name="Wortman J."/>
            <person name="Nusbaum C."/>
            <person name="Birren B."/>
        </authorList>
    </citation>
    <scope>NUCLEOTIDE SEQUENCE</scope>
    <source>
        <strain evidence="4">CBS 10118</strain>
    </source>
</reference>
<evidence type="ECO:0000256" key="1">
    <source>
        <dbReference type="SAM" id="MobiDB-lite"/>
    </source>
</evidence>
<dbReference type="GeneID" id="30212380"/>
<feature type="signal peptide" evidence="2">
    <location>
        <begin position="1"/>
        <end position="26"/>
    </location>
</feature>
<reference evidence="3" key="1">
    <citation type="submission" date="2013-07" db="EMBL/GenBank/DDBJ databases">
        <title>The Genome Sequence of Cryptococcus bestiolae CBS10118.</title>
        <authorList>
            <consortium name="The Broad Institute Genome Sequencing Platform"/>
            <person name="Cuomo C."/>
            <person name="Litvintseva A."/>
            <person name="Chen Y."/>
            <person name="Heitman J."/>
            <person name="Sun S."/>
            <person name="Springer D."/>
            <person name="Dromer F."/>
            <person name="Young S.K."/>
            <person name="Zeng Q."/>
            <person name="Gargeya S."/>
            <person name="Fitzgerald M."/>
            <person name="Abouelleil A."/>
            <person name="Alvarado L."/>
            <person name="Berlin A.M."/>
            <person name="Chapman S.B."/>
            <person name="Dewar J."/>
            <person name="Goldberg J."/>
            <person name="Griggs A."/>
            <person name="Gujja S."/>
            <person name="Hansen M."/>
            <person name="Howarth C."/>
            <person name="Imamovic A."/>
            <person name="Larimer J."/>
            <person name="McCowan C."/>
            <person name="Murphy C."/>
            <person name="Pearson M."/>
            <person name="Priest M."/>
            <person name="Roberts A."/>
            <person name="Saif S."/>
            <person name="Shea T."/>
            <person name="Sykes S."/>
            <person name="Wortman J."/>
            <person name="Nusbaum C."/>
            <person name="Birren B."/>
        </authorList>
    </citation>
    <scope>NUCLEOTIDE SEQUENCE [LARGE SCALE GENOMIC DNA]</scope>
    <source>
        <strain evidence="3">CBS 10118</strain>
    </source>
</reference>
<evidence type="ECO:0000313" key="3">
    <source>
        <dbReference type="EMBL" id="OCF22334.1"/>
    </source>
</evidence>
<dbReference type="VEuPathDB" id="FungiDB:I302_07981"/>
<reference evidence="4" key="4">
    <citation type="submission" date="2024-02" db="EMBL/GenBank/DDBJ databases">
        <title>Comparative genomics of Cryptococcus and Kwoniella reveals pathogenesis evolution and contrasting modes of karyotype evolution via chromosome fusion or intercentromeric recombination.</title>
        <authorList>
            <person name="Coelho M.A."/>
            <person name="David-Palma M."/>
            <person name="Shea T."/>
            <person name="Bowers K."/>
            <person name="McGinley-Smith S."/>
            <person name="Mohammad A.W."/>
            <person name="Gnirke A."/>
            <person name="Yurkov A.M."/>
            <person name="Nowrousian M."/>
            <person name="Sun S."/>
            <person name="Cuomo C.A."/>
            <person name="Heitman J."/>
        </authorList>
    </citation>
    <scope>NUCLEOTIDE SEQUENCE</scope>
    <source>
        <strain evidence="4">CBS 10118</strain>
    </source>
</reference>
<dbReference type="EMBL" id="KI894025">
    <property type="protein sequence ID" value="OCF22334.1"/>
    <property type="molecule type" value="Genomic_DNA"/>
</dbReference>
<dbReference type="EMBL" id="CP144548">
    <property type="protein sequence ID" value="WVW86788.1"/>
    <property type="molecule type" value="Genomic_DNA"/>
</dbReference>
<sequence length="211" mass="22310">MDLLASSVDIAFLLLALLVIYKQPLSVPVPSHSHSTPEDATVPLPQSPHSSHPSPGYLAVPSINVSPPTHKPGLGLGKLPLPPAGGAKASRHKKKTVSFSLSSMDDLKSSSSFSEEGGGEGGGVKGFKKFRPPTPFFKSPGKVNLEMSPISPGKGCGSPGLQSPSIKIDDFDVDRERELGMDRELEGVELEHGILREDSMGSQKRWLVAGV</sequence>
<feature type="compositionally biased region" description="Low complexity" evidence="1">
    <location>
        <begin position="71"/>
        <end position="88"/>
    </location>
</feature>
<dbReference type="Proteomes" id="UP000092730">
    <property type="component" value="Chromosome 8"/>
</dbReference>
<feature type="chain" id="PRO_5042334640" evidence="2">
    <location>
        <begin position="27"/>
        <end position="211"/>
    </location>
</feature>
<feature type="region of interest" description="Disordered" evidence="1">
    <location>
        <begin position="69"/>
        <end position="142"/>
    </location>
</feature>
<accession>A0A1B9FU96</accession>
<evidence type="ECO:0000256" key="2">
    <source>
        <dbReference type="SAM" id="SignalP"/>
    </source>
</evidence>
<dbReference type="AlphaFoldDB" id="A0A1B9FU96"/>
<gene>
    <name evidence="3" type="ORF">I302_07981</name>
    <name evidence="4" type="ORF">I302_108842</name>
</gene>
<dbReference type="OrthoDB" id="2564908at2759"/>
<dbReference type="KEGG" id="kbi:30212380"/>